<comment type="function">
    <text evidence="1">PPIases accelerate the folding of proteins. It catalyzes the cis-trans isomerization of proline imidic peptide bonds in oligopeptides.</text>
</comment>
<accession>A0AAE4CV19</accession>
<comment type="caution">
    <text evidence="5">The sequence shown here is derived from an EMBL/GenBank/DDBJ whole genome shotgun (WGS) entry which is preliminary data.</text>
</comment>
<evidence type="ECO:0000313" key="6">
    <source>
        <dbReference type="Proteomes" id="UP001183629"/>
    </source>
</evidence>
<dbReference type="InterPro" id="IPR029000">
    <property type="entry name" value="Cyclophilin-like_dom_sf"/>
</dbReference>
<keyword evidence="2" id="KW-0175">Coiled coil</keyword>
<dbReference type="Pfam" id="PF00160">
    <property type="entry name" value="Pro_isomerase"/>
    <property type="match status" value="1"/>
</dbReference>
<keyword evidence="3" id="KW-0472">Membrane</keyword>
<dbReference type="PANTHER" id="PTHR45625">
    <property type="entry name" value="PEPTIDYL-PROLYL CIS-TRANS ISOMERASE-RELATED"/>
    <property type="match status" value="1"/>
</dbReference>
<dbReference type="EC" id="5.2.1.8" evidence="5"/>
<sequence length="276" mass="28711">MSSIKERQQRAAARAKLEREMAARKEAAARKRKNLWIAASASAAVLVVAAGVLIAVTVLRGDDDESTTSPVAAGTTTCTWNAAPDQGQGTTVDVGMPPASASNVGKSVMTVTTNFGVVDVTLDKTKSPCAAESFTHLAGKKFFDGTKCHRMFPGMLQCGDPSAKGDGYRESDGTGGPAYRYSNEYLPTSDIPPYPAGVVALANSGADGTNGSQFFFIYEDTELSPDYTIIGKVSDAGLAVLKKATEKGHDGAFDPSPGGGHPKEDINIQTVTVAAA</sequence>
<feature type="coiled-coil region" evidence="2">
    <location>
        <begin position="5"/>
        <end position="34"/>
    </location>
</feature>
<dbReference type="PANTHER" id="PTHR45625:SF3">
    <property type="entry name" value="PEPTIDYL-PROLYL CIS-TRANS ISOMERASE B-RELATED"/>
    <property type="match status" value="1"/>
</dbReference>
<dbReference type="PROSITE" id="PS50072">
    <property type="entry name" value="CSA_PPIASE_2"/>
    <property type="match status" value="1"/>
</dbReference>
<protein>
    <submittedName>
        <fullName evidence="5">Peptidyl-prolyl cis-trans isomerase B (Cyclophilin B)</fullName>
        <ecNumber evidence="5">5.2.1.8</ecNumber>
    </submittedName>
</protein>
<proteinExistence type="predicted"/>
<dbReference type="InterPro" id="IPR002130">
    <property type="entry name" value="Cyclophilin-type_PPIase_dom"/>
</dbReference>
<dbReference type="GO" id="GO:0003755">
    <property type="term" value="F:peptidyl-prolyl cis-trans isomerase activity"/>
    <property type="evidence" value="ECO:0007669"/>
    <property type="project" value="UniProtKB-EC"/>
</dbReference>
<gene>
    <name evidence="5" type="ORF">J2S44_006015</name>
</gene>
<name>A0AAE4CV19_9ACTN</name>
<keyword evidence="5" id="KW-0413">Isomerase</keyword>
<keyword evidence="6" id="KW-1185">Reference proteome</keyword>
<evidence type="ECO:0000256" key="3">
    <source>
        <dbReference type="SAM" id="Phobius"/>
    </source>
</evidence>
<evidence type="ECO:0000313" key="5">
    <source>
        <dbReference type="EMBL" id="MDR7325765.1"/>
    </source>
</evidence>
<dbReference type="AlphaFoldDB" id="A0AAE4CV19"/>
<dbReference type="Gene3D" id="2.40.100.10">
    <property type="entry name" value="Cyclophilin-like"/>
    <property type="match status" value="1"/>
</dbReference>
<feature type="domain" description="PPIase cyclophilin-type" evidence="4">
    <location>
        <begin position="116"/>
        <end position="273"/>
    </location>
</feature>
<dbReference type="Proteomes" id="UP001183629">
    <property type="component" value="Unassembled WGS sequence"/>
</dbReference>
<evidence type="ECO:0000259" key="4">
    <source>
        <dbReference type="PROSITE" id="PS50072"/>
    </source>
</evidence>
<dbReference type="InterPro" id="IPR044666">
    <property type="entry name" value="Cyclophilin_A-like"/>
</dbReference>
<keyword evidence="3" id="KW-0812">Transmembrane</keyword>
<evidence type="ECO:0000256" key="2">
    <source>
        <dbReference type="SAM" id="Coils"/>
    </source>
</evidence>
<organism evidence="5 6">
    <name type="scientific">Catenuloplanes niger</name>
    <dbReference type="NCBI Taxonomy" id="587534"/>
    <lineage>
        <taxon>Bacteria</taxon>
        <taxon>Bacillati</taxon>
        <taxon>Actinomycetota</taxon>
        <taxon>Actinomycetes</taxon>
        <taxon>Micromonosporales</taxon>
        <taxon>Micromonosporaceae</taxon>
        <taxon>Catenuloplanes</taxon>
    </lineage>
</organism>
<feature type="transmembrane region" description="Helical" evidence="3">
    <location>
        <begin position="35"/>
        <end position="59"/>
    </location>
</feature>
<reference evidence="5 6" key="1">
    <citation type="submission" date="2023-07" db="EMBL/GenBank/DDBJ databases">
        <title>Sequencing the genomes of 1000 actinobacteria strains.</title>
        <authorList>
            <person name="Klenk H.-P."/>
        </authorList>
    </citation>
    <scope>NUCLEOTIDE SEQUENCE [LARGE SCALE GENOMIC DNA]</scope>
    <source>
        <strain evidence="5 6">DSM 44711</strain>
    </source>
</reference>
<dbReference type="EMBL" id="JAVDYC010000001">
    <property type="protein sequence ID" value="MDR7325765.1"/>
    <property type="molecule type" value="Genomic_DNA"/>
</dbReference>
<keyword evidence="3" id="KW-1133">Transmembrane helix</keyword>
<evidence type="ECO:0000256" key="1">
    <source>
        <dbReference type="ARBA" id="ARBA00002388"/>
    </source>
</evidence>
<dbReference type="SUPFAM" id="SSF50891">
    <property type="entry name" value="Cyclophilin-like"/>
    <property type="match status" value="1"/>
</dbReference>
<dbReference type="RefSeq" id="WP_310420751.1">
    <property type="nucleotide sequence ID" value="NZ_JAVDYC010000001.1"/>
</dbReference>